<reference evidence="1" key="1">
    <citation type="submission" date="2020-01" db="EMBL/GenBank/DDBJ databases">
        <authorList>
            <consortium name="DOE Joint Genome Institute"/>
            <person name="Haridas S."/>
            <person name="Albert R."/>
            <person name="Binder M."/>
            <person name="Bloem J."/>
            <person name="Labutti K."/>
            <person name="Salamov A."/>
            <person name="Andreopoulos B."/>
            <person name="Baker S.E."/>
            <person name="Barry K."/>
            <person name="Bills G."/>
            <person name="Bluhm B.H."/>
            <person name="Cannon C."/>
            <person name="Castanera R."/>
            <person name="Culley D.E."/>
            <person name="Daum C."/>
            <person name="Ezra D."/>
            <person name="Gonzalez J.B."/>
            <person name="Henrissat B."/>
            <person name="Kuo A."/>
            <person name="Liang C."/>
            <person name="Lipzen A."/>
            <person name="Lutzoni F."/>
            <person name="Magnuson J."/>
            <person name="Mondo S."/>
            <person name="Nolan M."/>
            <person name="Ohm R."/>
            <person name="Pangilinan J."/>
            <person name="Park H.-J."/>
            <person name="Ramirez L."/>
            <person name="Alfaro M."/>
            <person name="Sun H."/>
            <person name="Tritt A."/>
            <person name="Yoshinaga Y."/>
            <person name="Zwiers L.-H."/>
            <person name="Turgeon B.G."/>
            <person name="Goodwin S.B."/>
            <person name="Spatafora J.W."/>
            <person name="Crous P.W."/>
            <person name="Grigoriev I.V."/>
        </authorList>
    </citation>
    <scope>NUCLEOTIDE SEQUENCE</scope>
    <source>
        <strain evidence="1">IPT5</strain>
    </source>
</reference>
<keyword evidence="2" id="KW-1185">Reference proteome</keyword>
<organism evidence="1 2">
    <name type="scientific">Plenodomus tracheiphilus IPT5</name>
    <dbReference type="NCBI Taxonomy" id="1408161"/>
    <lineage>
        <taxon>Eukaryota</taxon>
        <taxon>Fungi</taxon>
        <taxon>Dikarya</taxon>
        <taxon>Ascomycota</taxon>
        <taxon>Pezizomycotina</taxon>
        <taxon>Dothideomycetes</taxon>
        <taxon>Pleosporomycetidae</taxon>
        <taxon>Pleosporales</taxon>
        <taxon>Pleosporineae</taxon>
        <taxon>Leptosphaeriaceae</taxon>
        <taxon>Plenodomus</taxon>
    </lineage>
</organism>
<evidence type="ECO:0000313" key="1">
    <source>
        <dbReference type="EMBL" id="KAF2844381.1"/>
    </source>
</evidence>
<dbReference type="EMBL" id="MU006384">
    <property type="protein sequence ID" value="KAF2844381.1"/>
    <property type="molecule type" value="Genomic_DNA"/>
</dbReference>
<accession>A0A6A7AMH1</accession>
<name>A0A6A7AMH1_9PLEO</name>
<sequence length="126" mass="14162">MGKARQALARGVPPGVCDSYRALADHSGVALEYLTPWEESTLVKFILQMSDLGQPVRIKYISSLAFVATSTRTPTDRPPILRRNPETAARRIMALDEHCYETNIAGQMTHWFEVIQRVLRHTAILA</sequence>
<evidence type="ECO:0000313" key="2">
    <source>
        <dbReference type="Proteomes" id="UP000799423"/>
    </source>
</evidence>
<dbReference type="Proteomes" id="UP000799423">
    <property type="component" value="Unassembled WGS sequence"/>
</dbReference>
<dbReference type="OrthoDB" id="5420958at2759"/>
<dbReference type="AlphaFoldDB" id="A0A6A7AMH1"/>
<protein>
    <submittedName>
        <fullName evidence="1">Uncharacterized protein</fullName>
    </submittedName>
</protein>
<gene>
    <name evidence="1" type="ORF">T440DRAFT_494127</name>
</gene>
<proteinExistence type="predicted"/>